<dbReference type="GeneID" id="87957899"/>
<dbReference type="EMBL" id="CP141887">
    <property type="protein sequence ID" value="WRT68789.1"/>
    <property type="molecule type" value="Genomic_DNA"/>
</dbReference>
<keyword evidence="5" id="KW-1185">Reference proteome</keyword>
<dbReference type="InterPro" id="IPR019819">
    <property type="entry name" value="Carboxylesterase_B_CS"/>
</dbReference>
<accession>A0ABZ1D5L1</accession>
<evidence type="ECO:0000259" key="3">
    <source>
        <dbReference type="Pfam" id="PF00135"/>
    </source>
</evidence>
<dbReference type="Gene3D" id="3.40.50.1820">
    <property type="entry name" value="alpha/beta hydrolase"/>
    <property type="match status" value="1"/>
</dbReference>
<dbReference type="InterPro" id="IPR050309">
    <property type="entry name" value="Type-B_Carboxylest/Lipase"/>
</dbReference>
<proteinExistence type="predicted"/>
<evidence type="ECO:0000256" key="1">
    <source>
        <dbReference type="SAM" id="MobiDB-lite"/>
    </source>
</evidence>
<feature type="region of interest" description="Disordered" evidence="1">
    <location>
        <begin position="401"/>
        <end position="435"/>
    </location>
</feature>
<dbReference type="PANTHER" id="PTHR11559">
    <property type="entry name" value="CARBOXYLESTERASE"/>
    <property type="match status" value="1"/>
</dbReference>
<dbReference type="SUPFAM" id="SSF53474">
    <property type="entry name" value="alpha/beta-Hydrolases"/>
    <property type="match status" value="1"/>
</dbReference>
<dbReference type="InterPro" id="IPR002018">
    <property type="entry name" value="CarbesteraseB"/>
</dbReference>
<dbReference type="Proteomes" id="UP001329825">
    <property type="component" value="Chromosome 7"/>
</dbReference>
<dbReference type="Pfam" id="PF00135">
    <property type="entry name" value="COesterase"/>
    <property type="match status" value="1"/>
</dbReference>
<gene>
    <name evidence="4" type="ORF">IL334_005769</name>
</gene>
<evidence type="ECO:0000256" key="2">
    <source>
        <dbReference type="SAM" id="SignalP"/>
    </source>
</evidence>
<sequence>MLPHLAAAVILGTSLVLGSAISRKLKRDDTLPTVALNYSTVQAASSASNGAGTYYSFKNIRYAAPPVGDLRWAAPQDPEVEMIVNNGTWSTEGTGGCSTAEDCLFLDVYVPETALNGGQKLPVLFWNYGGGWVGGNKDVSPGGLFNVSNNGLIIVAYNYRRNGGVSNVAIWDAHKAMEWTYQYISRFGGDPEQITNWGFSAGASQVTFGGHAWTPRFKRAMINSPGWVPDAGHAGAERYLQNVTELVDCPWNDAATMSCLRNVSFATLLAASNNITDTYSYQMQPRPDGVVLPDTSEYLLSIGQFHKNVTVMIGHSSNESTPTLSASLSSEDELRAELKTIFPTISTWAVDQAIALYPLLPATLAYGNVTYNYISNLGSAGHGSEQSYFWYDASPSDSSSSSSGTAMSGASSTSNQTNTAAAASSSSSGYSSSSSGSGFVGNTGGSTGSTSTSANEAWLAKQMQEWIISFVTTGDPNELFGSNAASTNQNGTTINYWPQYGANSSVVAFGDSGFSIVGDELDNEQVTWWNKALWY</sequence>
<feature type="signal peptide" evidence="2">
    <location>
        <begin position="1"/>
        <end position="18"/>
    </location>
</feature>
<evidence type="ECO:0000313" key="5">
    <source>
        <dbReference type="Proteomes" id="UP001329825"/>
    </source>
</evidence>
<keyword evidence="2" id="KW-0732">Signal</keyword>
<reference evidence="4 5" key="1">
    <citation type="submission" date="2024-01" db="EMBL/GenBank/DDBJ databases">
        <title>Comparative genomics of Cryptococcus and Kwoniella reveals pathogenesis evolution and contrasting modes of karyotype evolution via chromosome fusion or intercentromeric recombination.</title>
        <authorList>
            <person name="Coelho M.A."/>
            <person name="David-Palma M."/>
            <person name="Shea T."/>
            <person name="Bowers K."/>
            <person name="McGinley-Smith S."/>
            <person name="Mohammad A.W."/>
            <person name="Gnirke A."/>
            <person name="Yurkov A.M."/>
            <person name="Nowrousian M."/>
            <person name="Sun S."/>
            <person name="Cuomo C.A."/>
            <person name="Heitman J."/>
        </authorList>
    </citation>
    <scope>NUCLEOTIDE SEQUENCE [LARGE SCALE GENOMIC DNA]</scope>
    <source>
        <strain evidence="4">CBS 11374</strain>
    </source>
</reference>
<feature type="domain" description="Carboxylesterase type B" evidence="3">
    <location>
        <begin position="32"/>
        <end position="506"/>
    </location>
</feature>
<protein>
    <recommendedName>
        <fullName evidence="3">Carboxylesterase type B domain-containing protein</fullName>
    </recommendedName>
</protein>
<organism evidence="4 5">
    <name type="scientific">Kwoniella shivajii</name>
    <dbReference type="NCBI Taxonomy" id="564305"/>
    <lineage>
        <taxon>Eukaryota</taxon>
        <taxon>Fungi</taxon>
        <taxon>Dikarya</taxon>
        <taxon>Basidiomycota</taxon>
        <taxon>Agaricomycotina</taxon>
        <taxon>Tremellomycetes</taxon>
        <taxon>Tremellales</taxon>
        <taxon>Cryptococcaceae</taxon>
        <taxon>Kwoniella</taxon>
    </lineage>
</organism>
<dbReference type="InterPro" id="IPR029058">
    <property type="entry name" value="AB_hydrolase_fold"/>
</dbReference>
<dbReference type="PROSITE" id="PS00941">
    <property type="entry name" value="CARBOXYLESTERASE_B_2"/>
    <property type="match status" value="1"/>
</dbReference>
<dbReference type="RefSeq" id="XP_062793528.1">
    <property type="nucleotide sequence ID" value="XM_062937477.1"/>
</dbReference>
<feature type="chain" id="PRO_5045191340" description="Carboxylesterase type B domain-containing protein" evidence="2">
    <location>
        <begin position="19"/>
        <end position="535"/>
    </location>
</feature>
<evidence type="ECO:0000313" key="4">
    <source>
        <dbReference type="EMBL" id="WRT68789.1"/>
    </source>
</evidence>
<name>A0ABZ1D5L1_9TREE</name>